<gene>
    <name evidence="4" type="ORF">MTR_1394s0010</name>
</gene>
<evidence type="ECO:0000259" key="2">
    <source>
        <dbReference type="Pfam" id="PF10979"/>
    </source>
</evidence>
<protein>
    <submittedName>
        <fullName evidence="4">Sulfate transporter CysZ, putative</fullName>
    </submittedName>
</protein>
<feature type="region of interest" description="Disordered" evidence="1">
    <location>
        <begin position="193"/>
        <end position="228"/>
    </location>
</feature>
<proteinExistence type="predicted"/>
<dbReference type="Pfam" id="PF23771">
    <property type="entry name" value="DUF7168"/>
    <property type="match status" value="1"/>
</dbReference>
<dbReference type="InterPro" id="IPR024498">
    <property type="entry name" value="DUF2786"/>
</dbReference>
<reference evidence="4 6" key="1">
    <citation type="journal article" date="2011" name="Nature">
        <title>The Medicago genome provides insight into the evolution of rhizobial symbioses.</title>
        <authorList>
            <person name="Young N.D."/>
            <person name="Debelle F."/>
            <person name="Oldroyd G.E."/>
            <person name="Geurts R."/>
            <person name="Cannon S.B."/>
            <person name="Udvardi M.K."/>
            <person name="Benedito V.A."/>
            <person name="Mayer K.F."/>
            <person name="Gouzy J."/>
            <person name="Schoof H."/>
            <person name="Van de Peer Y."/>
            <person name="Proost S."/>
            <person name="Cook D.R."/>
            <person name="Meyers B.C."/>
            <person name="Spannagl M."/>
            <person name="Cheung F."/>
            <person name="De Mita S."/>
            <person name="Krishnakumar V."/>
            <person name="Gundlach H."/>
            <person name="Zhou S."/>
            <person name="Mudge J."/>
            <person name="Bharti A.K."/>
            <person name="Murray J.D."/>
            <person name="Naoumkina M.A."/>
            <person name="Rosen B."/>
            <person name="Silverstein K.A."/>
            <person name="Tang H."/>
            <person name="Rombauts S."/>
            <person name="Zhao P.X."/>
            <person name="Zhou P."/>
            <person name="Barbe V."/>
            <person name="Bardou P."/>
            <person name="Bechner M."/>
            <person name="Bellec A."/>
            <person name="Berger A."/>
            <person name="Berges H."/>
            <person name="Bidwell S."/>
            <person name="Bisseling T."/>
            <person name="Choisne N."/>
            <person name="Couloux A."/>
            <person name="Denny R."/>
            <person name="Deshpande S."/>
            <person name="Dai X."/>
            <person name="Doyle J.J."/>
            <person name="Dudez A.M."/>
            <person name="Farmer A.D."/>
            <person name="Fouteau S."/>
            <person name="Franken C."/>
            <person name="Gibelin C."/>
            <person name="Gish J."/>
            <person name="Goldstein S."/>
            <person name="Gonzalez A.J."/>
            <person name="Green P.J."/>
            <person name="Hallab A."/>
            <person name="Hartog M."/>
            <person name="Hua A."/>
            <person name="Humphray S.J."/>
            <person name="Jeong D.H."/>
            <person name="Jing Y."/>
            <person name="Jocker A."/>
            <person name="Kenton S.M."/>
            <person name="Kim D.J."/>
            <person name="Klee K."/>
            <person name="Lai H."/>
            <person name="Lang C."/>
            <person name="Lin S."/>
            <person name="Macmil S.L."/>
            <person name="Magdelenat G."/>
            <person name="Matthews L."/>
            <person name="McCorrison J."/>
            <person name="Monaghan E.L."/>
            <person name="Mun J.H."/>
            <person name="Najar F.Z."/>
            <person name="Nicholson C."/>
            <person name="Noirot C."/>
            <person name="O'Bleness M."/>
            <person name="Paule C.R."/>
            <person name="Poulain J."/>
            <person name="Prion F."/>
            <person name="Qin B."/>
            <person name="Qu C."/>
            <person name="Retzel E.F."/>
            <person name="Riddle C."/>
            <person name="Sallet E."/>
            <person name="Samain S."/>
            <person name="Samson N."/>
            <person name="Sanders I."/>
            <person name="Saurat O."/>
            <person name="Scarpelli C."/>
            <person name="Schiex T."/>
            <person name="Segurens B."/>
            <person name="Severin A.J."/>
            <person name="Sherrier D.J."/>
            <person name="Shi R."/>
            <person name="Sims S."/>
            <person name="Singer S.R."/>
            <person name="Sinharoy S."/>
            <person name="Sterck L."/>
            <person name="Viollet A."/>
            <person name="Wang B.B."/>
            <person name="Wang K."/>
            <person name="Wang M."/>
            <person name="Wang X."/>
            <person name="Warfsmann J."/>
            <person name="Weissenbach J."/>
            <person name="White D.D."/>
            <person name="White J.D."/>
            <person name="Wiley G.B."/>
            <person name="Wincker P."/>
            <person name="Xing Y."/>
            <person name="Yang L."/>
            <person name="Yao Z."/>
            <person name="Ying F."/>
            <person name="Zhai J."/>
            <person name="Zhou L."/>
            <person name="Zuber A."/>
            <person name="Denarie J."/>
            <person name="Dixon R.A."/>
            <person name="May G.D."/>
            <person name="Schwartz D.C."/>
            <person name="Rogers J."/>
            <person name="Quetier F."/>
            <person name="Town C.D."/>
            <person name="Roe B.A."/>
        </authorList>
    </citation>
    <scope>NUCLEOTIDE SEQUENCE [LARGE SCALE GENOMIC DNA]</scope>
    <source>
        <strain evidence="4">A17</strain>
        <strain evidence="5 6">cv. Jemalong A17</strain>
    </source>
</reference>
<dbReference type="InterPro" id="IPR055592">
    <property type="entry name" value="DUF7168"/>
</dbReference>
<sequence length="398" mass="44543">MTIETTPAGYVKDARGRLVPEALIKPVDQLRDQTITSLVTAAKKLQGLMAEYKARAFADIAAFVEASNEQYGVKIGGTKGNITLVSYDGRYKVVRQIAERIQFGEQLQAAKELIDQCIVEWSQGSNDNLKVLVNEAFQVDKEGNVNTGRVLGLRRYEIKDAKWKTAMEAISDSIRVTGSKPYVRLYERIGDSDDHRRHADRRQPAAVRSGTGRRAATHARGRRRIRDRRAPHSWRAVFQPARPAVLHPEPGQRRRLRTCRRCHPSTEPEHDMNRDDVLRKIKKCLELAKSANEHEAAAAMRQAQSLMRAYGATQTDVALFSVSEISVPAATSGMVVWEASLTRLIAQAFGCDVYSSRQFDESFTRRVRFVVFVGVDAAPQVAGYAYEVLGRQCAKARA</sequence>
<evidence type="ECO:0000313" key="5">
    <source>
        <dbReference type="EnsemblPlants" id="KEH15318"/>
    </source>
</evidence>
<feature type="compositionally biased region" description="Basic residues" evidence="1">
    <location>
        <begin position="215"/>
        <end position="228"/>
    </location>
</feature>
<keyword evidence="6" id="KW-1185">Reference proteome</keyword>
<dbReference type="InterPro" id="IPR021505">
    <property type="entry name" value="Phage_B3_Orf6"/>
</dbReference>
<reference evidence="4 6" key="2">
    <citation type="journal article" date="2014" name="BMC Genomics">
        <title>An improved genome release (version Mt4.0) for the model legume Medicago truncatula.</title>
        <authorList>
            <person name="Tang H."/>
            <person name="Krishnakumar V."/>
            <person name="Bidwell S."/>
            <person name="Rosen B."/>
            <person name="Chan A."/>
            <person name="Zhou S."/>
            <person name="Gentzbittel L."/>
            <person name="Childs K.L."/>
            <person name="Yandell M."/>
            <person name="Gundlach H."/>
            <person name="Mayer K.F."/>
            <person name="Schwartz D.C."/>
            <person name="Town C.D."/>
        </authorList>
    </citation>
    <scope>GENOME REANNOTATION</scope>
    <source>
        <strain evidence="4">A17</strain>
        <strain evidence="5 6">cv. Jemalong A17</strain>
    </source>
</reference>
<dbReference type="EnsemblPlants" id="KEH15318">
    <property type="protein sequence ID" value="KEH15318"/>
    <property type="gene ID" value="MTR_1394s0010"/>
</dbReference>
<dbReference type="Proteomes" id="UP000002051">
    <property type="component" value="Unassembled WGS sequence"/>
</dbReference>
<dbReference type="Pfam" id="PF10979">
    <property type="entry name" value="DUF2786"/>
    <property type="match status" value="1"/>
</dbReference>
<feature type="domain" description="DUF7168" evidence="3">
    <location>
        <begin position="321"/>
        <end position="398"/>
    </location>
</feature>
<dbReference type="HOGENOM" id="CLU_693700_0_0_1"/>
<dbReference type="EMBL" id="KL404118">
    <property type="protein sequence ID" value="KEH15318.1"/>
    <property type="molecule type" value="Genomic_DNA"/>
</dbReference>
<feature type="non-terminal residue" evidence="4">
    <location>
        <position position="398"/>
    </location>
</feature>
<name>A0A072TE75_MEDTR</name>
<evidence type="ECO:0000313" key="6">
    <source>
        <dbReference type="Proteomes" id="UP000002051"/>
    </source>
</evidence>
<reference evidence="5" key="3">
    <citation type="submission" date="2015-06" db="UniProtKB">
        <authorList>
            <consortium name="EnsemblPlants"/>
        </authorList>
    </citation>
    <scope>IDENTIFICATION</scope>
    <source>
        <strain evidence="5">cv. Jemalong A17</strain>
    </source>
</reference>
<accession>A0A072TE75</accession>
<feature type="domain" description="DUF2786" evidence="2">
    <location>
        <begin position="277"/>
        <end position="311"/>
    </location>
</feature>
<evidence type="ECO:0000256" key="1">
    <source>
        <dbReference type="SAM" id="MobiDB-lite"/>
    </source>
</evidence>
<dbReference type="AlphaFoldDB" id="A0A072TE75"/>
<feature type="compositionally biased region" description="Basic and acidic residues" evidence="1">
    <location>
        <begin position="193"/>
        <end position="203"/>
    </location>
</feature>
<evidence type="ECO:0000313" key="4">
    <source>
        <dbReference type="EMBL" id="KEH15318.1"/>
    </source>
</evidence>
<evidence type="ECO:0000259" key="3">
    <source>
        <dbReference type="Pfam" id="PF23771"/>
    </source>
</evidence>
<dbReference type="Pfam" id="PF11363">
    <property type="entry name" value="DUF3164"/>
    <property type="match status" value="1"/>
</dbReference>
<organism evidence="4 6">
    <name type="scientific">Medicago truncatula</name>
    <name type="common">Barrel medic</name>
    <name type="synonym">Medicago tribuloides</name>
    <dbReference type="NCBI Taxonomy" id="3880"/>
    <lineage>
        <taxon>Eukaryota</taxon>
        <taxon>Viridiplantae</taxon>
        <taxon>Streptophyta</taxon>
        <taxon>Embryophyta</taxon>
        <taxon>Tracheophyta</taxon>
        <taxon>Spermatophyta</taxon>
        <taxon>Magnoliopsida</taxon>
        <taxon>eudicotyledons</taxon>
        <taxon>Gunneridae</taxon>
        <taxon>Pentapetalae</taxon>
        <taxon>rosids</taxon>
        <taxon>fabids</taxon>
        <taxon>Fabales</taxon>
        <taxon>Fabaceae</taxon>
        <taxon>Papilionoideae</taxon>
        <taxon>50 kb inversion clade</taxon>
        <taxon>NPAAA clade</taxon>
        <taxon>Hologalegina</taxon>
        <taxon>IRL clade</taxon>
        <taxon>Trifolieae</taxon>
        <taxon>Medicago</taxon>
    </lineage>
</organism>